<keyword evidence="3" id="KW-0808">Transferase</keyword>
<dbReference type="PANTHER" id="PTHR43398:SF1">
    <property type="entry name" value="DOLICHOL-PHOSPHATE MANNOSYLTRANSFERASE SUBUNIT 1"/>
    <property type="match status" value="1"/>
</dbReference>
<evidence type="ECO:0000256" key="2">
    <source>
        <dbReference type="ARBA" id="ARBA00022676"/>
    </source>
</evidence>
<feature type="domain" description="Glycosyltransferase 2-like" evidence="4">
    <location>
        <begin position="6"/>
        <end position="111"/>
    </location>
</feature>
<evidence type="ECO:0000256" key="3">
    <source>
        <dbReference type="ARBA" id="ARBA00022679"/>
    </source>
</evidence>
<dbReference type="InterPro" id="IPR001173">
    <property type="entry name" value="Glyco_trans_2-like"/>
</dbReference>
<evidence type="ECO:0000256" key="1">
    <source>
        <dbReference type="ARBA" id="ARBA00006739"/>
    </source>
</evidence>
<accession>A0A382R052</accession>
<dbReference type="InterPro" id="IPR029044">
    <property type="entry name" value="Nucleotide-diphossugar_trans"/>
</dbReference>
<dbReference type="PANTHER" id="PTHR43398">
    <property type="entry name" value="DOLICHOL-PHOSPHATE MANNOSYLTRANSFERASE SUBUNIT 1"/>
    <property type="match status" value="1"/>
</dbReference>
<dbReference type="InterPro" id="IPR039528">
    <property type="entry name" value="DPM1-like"/>
</dbReference>
<dbReference type="SUPFAM" id="SSF53448">
    <property type="entry name" value="Nucleotide-diphospho-sugar transferases"/>
    <property type="match status" value="1"/>
</dbReference>
<dbReference type="GO" id="GO:0004582">
    <property type="term" value="F:dolichyl-phosphate beta-D-mannosyltransferase activity"/>
    <property type="evidence" value="ECO:0007669"/>
    <property type="project" value="InterPro"/>
</dbReference>
<keyword evidence="2" id="KW-0328">Glycosyltransferase</keyword>
<sequence>MASVYVVIPTYNEAENLSILVHKLFDLSIGGLGLIIVDDSSPDGTGELAESLSLKYGNAISVISRPKKDGLGTAYKEGFELALSLGCEAVIQMDADLSHRPEYIPKMLSMLGK</sequence>
<dbReference type="EMBL" id="UINC01117800">
    <property type="protein sequence ID" value="SVC90485.1"/>
    <property type="molecule type" value="Genomic_DNA"/>
</dbReference>
<evidence type="ECO:0000313" key="5">
    <source>
        <dbReference type="EMBL" id="SVC90485.1"/>
    </source>
</evidence>
<reference evidence="5" key="1">
    <citation type="submission" date="2018-05" db="EMBL/GenBank/DDBJ databases">
        <authorList>
            <person name="Lanie J.A."/>
            <person name="Ng W.-L."/>
            <person name="Kazmierczak K.M."/>
            <person name="Andrzejewski T.M."/>
            <person name="Davidsen T.M."/>
            <person name="Wayne K.J."/>
            <person name="Tettelin H."/>
            <person name="Glass J.I."/>
            <person name="Rusch D."/>
            <person name="Podicherti R."/>
            <person name="Tsui H.-C.T."/>
            <person name="Winkler M.E."/>
        </authorList>
    </citation>
    <scope>NUCLEOTIDE SEQUENCE</scope>
</reference>
<protein>
    <recommendedName>
        <fullName evidence="4">Glycosyltransferase 2-like domain-containing protein</fullName>
    </recommendedName>
</protein>
<feature type="non-terminal residue" evidence="5">
    <location>
        <position position="113"/>
    </location>
</feature>
<organism evidence="5">
    <name type="scientific">marine metagenome</name>
    <dbReference type="NCBI Taxonomy" id="408172"/>
    <lineage>
        <taxon>unclassified sequences</taxon>
        <taxon>metagenomes</taxon>
        <taxon>ecological metagenomes</taxon>
    </lineage>
</organism>
<evidence type="ECO:0000259" key="4">
    <source>
        <dbReference type="Pfam" id="PF00535"/>
    </source>
</evidence>
<dbReference type="Pfam" id="PF00535">
    <property type="entry name" value="Glycos_transf_2"/>
    <property type="match status" value="1"/>
</dbReference>
<comment type="similarity">
    <text evidence="1">Belongs to the glycosyltransferase 2 family.</text>
</comment>
<dbReference type="Gene3D" id="3.90.550.10">
    <property type="entry name" value="Spore Coat Polysaccharide Biosynthesis Protein SpsA, Chain A"/>
    <property type="match status" value="1"/>
</dbReference>
<gene>
    <name evidence="5" type="ORF">METZ01_LOCUS343339</name>
</gene>
<name>A0A382R052_9ZZZZ</name>
<proteinExistence type="inferred from homology"/>
<dbReference type="AlphaFoldDB" id="A0A382R052"/>